<dbReference type="InterPro" id="IPR008030">
    <property type="entry name" value="NmrA-like"/>
</dbReference>
<dbReference type="Pfam" id="PF05368">
    <property type="entry name" value="NmrA"/>
    <property type="match status" value="1"/>
</dbReference>
<dbReference type="AlphaFoldDB" id="A0A6N8SHL5"/>
<dbReference type="PANTHER" id="PTHR43162:SF1">
    <property type="entry name" value="PRESTALK A DIFFERENTIATION PROTEIN A"/>
    <property type="match status" value="1"/>
</dbReference>
<dbReference type="RefSeq" id="WP_160862073.1">
    <property type="nucleotide sequence ID" value="NZ_JAODWE010000003.1"/>
</dbReference>
<dbReference type="Gene3D" id="3.40.50.720">
    <property type="entry name" value="NAD(P)-binding Rossmann-like Domain"/>
    <property type="match status" value="1"/>
</dbReference>
<dbReference type="EMBL" id="WUMK01000011">
    <property type="protein sequence ID" value="MXN48574.1"/>
    <property type="molecule type" value="Genomic_DNA"/>
</dbReference>
<keyword evidence="3" id="KW-1185">Reference proteome</keyword>
<feature type="domain" description="NmrA-like" evidence="1">
    <location>
        <begin position="3"/>
        <end position="231"/>
    </location>
</feature>
<name>A0A6N8SHL5_9HYPH</name>
<dbReference type="SUPFAM" id="SSF51735">
    <property type="entry name" value="NAD(P)-binding Rossmann-fold domains"/>
    <property type="match status" value="1"/>
</dbReference>
<dbReference type="Proteomes" id="UP000435802">
    <property type="component" value="Unassembled WGS sequence"/>
</dbReference>
<gene>
    <name evidence="2" type="ORF">GR138_25515</name>
</gene>
<dbReference type="PANTHER" id="PTHR43162">
    <property type="match status" value="1"/>
</dbReference>
<organism evidence="2 3">
    <name type="scientific">Shinella kummerowiae</name>
    <dbReference type="NCBI Taxonomy" id="417745"/>
    <lineage>
        <taxon>Bacteria</taxon>
        <taxon>Pseudomonadati</taxon>
        <taxon>Pseudomonadota</taxon>
        <taxon>Alphaproteobacteria</taxon>
        <taxon>Hyphomicrobiales</taxon>
        <taxon>Rhizobiaceae</taxon>
        <taxon>Shinella</taxon>
    </lineage>
</organism>
<protein>
    <submittedName>
        <fullName evidence="2">NAD(P)H-binding protein</fullName>
    </submittedName>
</protein>
<dbReference type="InterPro" id="IPR051604">
    <property type="entry name" value="Ergot_Alk_Oxidoreductase"/>
</dbReference>
<accession>A0A6N8SHL5</accession>
<evidence type="ECO:0000313" key="2">
    <source>
        <dbReference type="EMBL" id="MXN48574.1"/>
    </source>
</evidence>
<dbReference type="Gene3D" id="3.90.25.10">
    <property type="entry name" value="UDP-galactose 4-epimerase, domain 1"/>
    <property type="match status" value="1"/>
</dbReference>
<evidence type="ECO:0000313" key="3">
    <source>
        <dbReference type="Proteomes" id="UP000435802"/>
    </source>
</evidence>
<dbReference type="OrthoDB" id="7352262at2"/>
<reference evidence="2 3" key="1">
    <citation type="submission" date="2019-12" db="EMBL/GenBank/DDBJ databases">
        <title>Shinella kummerowiae sp. nov., a symbiotic bacterium isolated from root nodules of the herbal legume Kummerowia stipulacea.</title>
        <authorList>
            <person name="Gao J."/>
        </authorList>
    </citation>
    <scope>NUCLEOTIDE SEQUENCE [LARGE SCALE GENOMIC DNA]</scope>
    <source>
        <strain evidence="2 3">CCBAU 25048</strain>
    </source>
</reference>
<proteinExistence type="predicted"/>
<sequence>MFIVLGATGHIGSELVNQLDAAGEKVIAIVHDTGKADDIRTANVERIVLDVGKTAPLHDLFRRGRRAFLLNPPADPSGDTDEAETATVRAITDALPGSGLEKIVVASTYGAKSGERIGDLSVLFDFEQQAEASGVPTAINRAAYYYTNLDMLLESAREGVLQTPFPGDMRLPMVSPVDIAKAAASRLLSEADDVGIRYVEGPRRYTFDDVATAFSTALGRPVRLETIPRNKWEESFRAVGFSPEAARAYARMTAVTVDGPHLPADPLRGDVALLDHIRSLNGQ</sequence>
<evidence type="ECO:0000259" key="1">
    <source>
        <dbReference type="Pfam" id="PF05368"/>
    </source>
</evidence>
<dbReference type="InterPro" id="IPR036291">
    <property type="entry name" value="NAD(P)-bd_dom_sf"/>
</dbReference>
<comment type="caution">
    <text evidence="2">The sequence shown here is derived from an EMBL/GenBank/DDBJ whole genome shotgun (WGS) entry which is preliminary data.</text>
</comment>